<evidence type="ECO:0000313" key="2">
    <source>
        <dbReference type="EMBL" id="OZI57656.1"/>
    </source>
</evidence>
<keyword evidence="3" id="KW-1185">Reference proteome</keyword>
<comment type="caution">
    <text evidence="2">The sequence shown here is derived from an EMBL/GenBank/DDBJ whole genome shotgun (WGS) entry which is preliminary data.</text>
</comment>
<feature type="region of interest" description="Disordered" evidence="1">
    <location>
        <begin position="45"/>
        <end position="64"/>
    </location>
</feature>
<name>A0A261U6V6_9BORD</name>
<accession>A0A261U6V6</accession>
<sequence length="75" mass="8448">MALYKYQQFLSTSNHGAFDAIHGPGQRNEHSGIYRCEGCGKEIASNQGDPFPPQNHHQHSPGQGNIRWRLIVYAQ</sequence>
<dbReference type="EMBL" id="NEVQ01000012">
    <property type="protein sequence ID" value="OZI57656.1"/>
    <property type="molecule type" value="Genomic_DNA"/>
</dbReference>
<reference evidence="2 3" key="1">
    <citation type="submission" date="2017-05" db="EMBL/GenBank/DDBJ databases">
        <title>Complete and WGS of Bordetella genogroups.</title>
        <authorList>
            <person name="Spilker T."/>
            <person name="LiPuma J."/>
        </authorList>
    </citation>
    <scope>NUCLEOTIDE SEQUENCE [LARGE SCALE GENOMIC DNA]</scope>
    <source>
        <strain evidence="2 3">AU9919</strain>
    </source>
</reference>
<organism evidence="2 3">
    <name type="scientific">Bordetella genomosp. 4</name>
    <dbReference type="NCBI Taxonomy" id="463044"/>
    <lineage>
        <taxon>Bacteria</taxon>
        <taxon>Pseudomonadati</taxon>
        <taxon>Pseudomonadota</taxon>
        <taxon>Betaproteobacteria</taxon>
        <taxon>Burkholderiales</taxon>
        <taxon>Alcaligenaceae</taxon>
        <taxon>Bordetella</taxon>
    </lineage>
</organism>
<evidence type="ECO:0000256" key="1">
    <source>
        <dbReference type="SAM" id="MobiDB-lite"/>
    </source>
</evidence>
<gene>
    <name evidence="2" type="ORF">CAL20_09780</name>
</gene>
<proteinExistence type="predicted"/>
<dbReference type="AlphaFoldDB" id="A0A261U6V6"/>
<protein>
    <recommendedName>
        <fullName evidence="4">Protein L</fullName>
    </recommendedName>
</protein>
<evidence type="ECO:0000313" key="3">
    <source>
        <dbReference type="Proteomes" id="UP000216885"/>
    </source>
</evidence>
<evidence type="ECO:0008006" key="4">
    <source>
        <dbReference type="Google" id="ProtNLM"/>
    </source>
</evidence>
<dbReference type="Proteomes" id="UP000216885">
    <property type="component" value="Unassembled WGS sequence"/>
</dbReference>